<dbReference type="InterPro" id="IPR025403">
    <property type="entry name" value="TgpA-like_C"/>
</dbReference>
<feature type="region of interest" description="Disordered" evidence="1">
    <location>
        <begin position="59"/>
        <end position="123"/>
    </location>
</feature>
<evidence type="ECO:0000313" key="5">
    <source>
        <dbReference type="Proteomes" id="UP001589595"/>
    </source>
</evidence>
<keyword evidence="2" id="KW-0812">Transmembrane</keyword>
<protein>
    <submittedName>
        <fullName evidence="4">DUF4129 domain-containing protein</fullName>
    </submittedName>
</protein>
<gene>
    <name evidence="4" type="ORF">ACFFOL_14770</name>
</gene>
<comment type="caution">
    <text evidence="4">The sequence shown here is derived from an EMBL/GenBank/DDBJ whole genome shotgun (WGS) entry which is preliminary data.</text>
</comment>
<keyword evidence="5" id="KW-1185">Reference proteome</keyword>
<proteinExistence type="predicted"/>
<evidence type="ECO:0000256" key="2">
    <source>
        <dbReference type="SAM" id="Phobius"/>
    </source>
</evidence>
<dbReference type="Proteomes" id="UP001589595">
    <property type="component" value="Unassembled WGS sequence"/>
</dbReference>
<reference evidence="4" key="1">
    <citation type="submission" date="2024-09" db="EMBL/GenBank/DDBJ databases">
        <authorList>
            <person name="Sun Q."/>
        </authorList>
    </citation>
    <scope>NUCLEOTIDE SEQUENCE [LARGE SCALE GENOMIC DNA]</scope>
    <source>
        <strain evidence="4">JCM 31273</strain>
    </source>
</reference>
<dbReference type="AlphaFoldDB" id="A0ABD5MTV4"/>
<dbReference type="Pfam" id="PF13559">
    <property type="entry name" value="DUF4129"/>
    <property type="match status" value="1"/>
</dbReference>
<evidence type="ECO:0000259" key="3">
    <source>
        <dbReference type="Pfam" id="PF13559"/>
    </source>
</evidence>
<feature type="transmembrane region" description="Helical" evidence="2">
    <location>
        <begin position="138"/>
        <end position="163"/>
    </location>
</feature>
<feature type="compositionally biased region" description="Acidic residues" evidence="1">
    <location>
        <begin position="75"/>
        <end position="91"/>
    </location>
</feature>
<evidence type="ECO:0000256" key="1">
    <source>
        <dbReference type="SAM" id="MobiDB-lite"/>
    </source>
</evidence>
<feature type="domain" description="Protein-glutamine gamma-glutamyltransferase-like C-terminal" evidence="3">
    <location>
        <begin position="203"/>
        <end position="264"/>
    </location>
</feature>
<keyword evidence="2" id="KW-1133">Transmembrane helix</keyword>
<evidence type="ECO:0000313" key="4">
    <source>
        <dbReference type="EMBL" id="MFB9825431.1"/>
    </source>
</evidence>
<feature type="compositionally biased region" description="Polar residues" evidence="1">
    <location>
        <begin position="101"/>
        <end position="112"/>
    </location>
</feature>
<feature type="compositionally biased region" description="Basic and acidic residues" evidence="1">
    <location>
        <begin position="59"/>
        <end position="73"/>
    </location>
</feature>
<dbReference type="GeneID" id="67211349"/>
<dbReference type="RefSeq" id="WP_222921252.1">
    <property type="nucleotide sequence ID" value="NZ_CP082286.1"/>
</dbReference>
<accession>A0ABD5MTV4</accession>
<name>A0ABD5MTV4_9EURY</name>
<keyword evidence="2" id="KW-0472">Membrane</keyword>
<organism evidence="4 5">
    <name type="scientific">Halobaculum roseum</name>
    <dbReference type="NCBI Taxonomy" id="2175149"/>
    <lineage>
        <taxon>Archaea</taxon>
        <taxon>Methanobacteriati</taxon>
        <taxon>Methanobacteriota</taxon>
        <taxon>Stenosarchaea group</taxon>
        <taxon>Halobacteria</taxon>
        <taxon>Halobacteriales</taxon>
        <taxon>Haloferacaceae</taxon>
        <taxon>Halobaculum</taxon>
    </lineage>
</organism>
<dbReference type="EMBL" id="JBHMAJ010000009">
    <property type="protein sequence ID" value="MFB9825431.1"/>
    <property type="molecule type" value="Genomic_DNA"/>
</dbReference>
<sequence>MTRTRVVPVVIAVMAIAALGVTATSLESTLTTDPDEEINPDWDRLPIGEGDAADIKQEIADGDGEREADRVAADADGEGAEDVGAGDETIEESSAGDGPAESSNAAADQSNAEPDGGDAGLDSATAPVAGELTFLDRLLALLATVLRLLWPLVALLAVGAICYRYRETLLGLLGGGSGAESTSESASEAEAWPGVTPSNVVDRAWVTLVQRVNPDRPETITTAECARLARERNLDTGAVESIATAFERVHYGGASVAEEEARAREGIRRLAGSDGADGENG</sequence>